<organism evidence="1 2">
    <name type="scientific">Streptomyces alboflavus</name>
    <dbReference type="NCBI Taxonomy" id="67267"/>
    <lineage>
        <taxon>Bacteria</taxon>
        <taxon>Bacillati</taxon>
        <taxon>Actinomycetota</taxon>
        <taxon>Actinomycetes</taxon>
        <taxon>Kitasatosporales</taxon>
        <taxon>Streptomycetaceae</taxon>
        <taxon>Streptomyces</taxon>
    </lineage>
</organism>
<protein>
    <submittedName>
        <fullName evidence="1">Uncharacterized protein</fullName>
    </submittedName>
</protein>
<dbReference type="EMBL" id="CP021748">
    <property type="protein sequence ID" value="ARX88148.1"/>
    <property type="molecule type" value="Genomic_DNA"/>
</dbReference>
<keyword evidence="2" id="KW-1185">Reference proteome</keyword>
<reference evidence="1 2" key="1">
    <citation type="submission" date="2017-05" db="EMBL/GenBank/DDBJ databases">
        <title>Streptomyces alboflavus Genome sequencing and assembly.</title>
        <authorList>
            <person name="Wang Y."/>
            <person name="Du B."/>
            <person name="Ding Y."/>
            <person name="Liu H."/>
            <person name="Hou Q."/>
            <person name="Liu K."/>
            <person name="Wang C."/>
            <person name="Yao L."/>
        </authorList>
    </citation>
    <scope>NUCLEOTIDE SEQUENCE [LARGE SCALE GENOMIC DNA]</scope>
    <source>
        <strain evidence="1 2">MDJK44</strain>
    </source>
</reference>
<accession>A0A1Z1WNY7</accession>
<sequence length="75" mass="7865">MPRAREHLMSALALSIVLSLISAVAYAGGAIIQEQVAAKSAEQQYAPCATAPGGSRWSSTASAVCCTWWRSPTAR</sequence>
<proteinExistence type="predicted"/>
<dbReference type="KEGG" id="salf:SMD44_07635"/>
<dbReference type="AlphaFoldDB" id="A0A1Z1WNY7"/>
<dbReference type="Proteomes" id="UP000195880">
    <property type="component" value="Chromosome"/>
</dbReference>
<evidence type="ECO:0000313" key="2">
    <source>
        <dbReference type="Proteomes" id="UP000195880"/>
    </source>
</evidence>
<evidence type="ECO:0000313" key="1">
    <source>
        <dbReference type="EMBL" id="ARX88148.1"/>
    </source>
</evidence>
<gene>
    <name evidence="1" type="ORF">SMD44_07635</name>
</gene>
<name>A0A1Z1WNY7_9ACTN</name>